<sequence length="467" mass="55580">MNNIINNFSNYNIPILLNDYVLKNKSINDISFEMITNSINLFKKINFEYAIICDNDFFPIDNFLEEINKTVQLLPDNWRCLHLCPGYLWGRKYNDISKIGHLNPEYNMEGIDYHESGRFYNNCDAEKYNKNNFWLGGPIAILVNKNNVDILLNDFIHEYNNNNNNPNDVIFTKILKPLDFICREPLLGYEKEEGNSTFLLKNKEINNNYISGYSFYKISQWCICPRYNGGFSSNDVKLNDFVFLNLDYFDLFVTHLINNPPKNKFNLITHNSDIRFSDNHYHLIKDYVFRIYSINNTCNNINVKSIPIGFRDYPNDTVSIIQNIPVINKDEKTNILYMNFVINTNIQKRSECYNTFHYLDWVINEENVEIQKFYINMSQSKYVLSPEGTGIDCHRIYESLYLNSIPIIKYTNTEMDKFYDDLPIVIVSEWNLITKDYLIENYDTYYSKMIEWKNKNDWLNPLYWINK</sequence>
<accession>A0A6C0H916</accession>
<evidence type="ECO:0000259" key="1">
    <source>
        <dbReference type="Pfam" id="PF24785"/>
    </source>
</evidence>
<dbReference type="GO" id="GO:0035269">
    <property type="term" value="P:protein O-linked glycosylation via mannose"/>
    <property type="evidence" value="ECO:0007669"/>
    <property type="project" value="InterPro"/>
</dbReference>
<proteinExistence type="predicted"/>
<dbReference type="EMBL" id="MN739916">
    <property type="protein sequence ID" value="QHT77058.1"/>
    <property type="molecule type" value="Genomic_DNA"/>
</dbReference>
<dbReference type="InterPro" id="IPR057538">
    <property type="entry name" value="RXYLT1_C"/>
</dbReference>
<name>A0A6C0H916_9ZZZZ</name>
<dbReference type="PANTHER" id="PTHR15576:SF1">
    <property type="entry name" value="RIBITOL-5-PHOSPHATE XYLOSYLTRANSFERASE 1"/>
    <property type="match status" value="1"/>
</dbReference>
<evidence type="ECO:0000313" key="2">
    <source>
        <dbReference type="EMBL" id="QHT77058.1"/>
    </source>
</evidence>
<dbReference type="GO" id="GO:0005794">
    <property type="term" value="C:Golgi apparatus"/>
    <property type="evidence" value="ECO:0007669"/>
    <property type="project" value="TreeGrafter"/>
</dbReference>
<feature type="domain" description="RXYLT1 C-terminal" evidence="1">
    <location>
        <begin position="345"/>
        <end position="413"/>
    </location>
</feature>
<dbReference type="AlphaFoldDB" id="A0A6C0H916"/>
<reference evidence="2" key="1">
    <citation type="journal article" date="2020" name="Nature">
        <title>Giant virus diversity and host interactions through global metagenomics.</title>
        <authorList>
            <person name="Schulz F."/>
            <person name="Roux S."/>
            <person name="Paez-Espino D."/>
            <person name="Jungbluth S."/>
            <person name="Walsh D.A."/>
            <person name="Denef V.J."/>
            <person name="McMahon K.D."/>
            <person name="Konstantinidis K.T."/>
            <person name="Eloe-Fadrosh E.A."/>
            <person name="Kyrpides N.C."/>
            <person name="Woyke T."/>
        </authorList>
    </citation>
    <scope>NUCLEOTIDE SEQUENCE</scope>
    <source>
        <strain evidence="2">GVMAG-M-3300023179-86</strain>
    </source>
</reference>
<organism evidence="2">
    <name type="scientific">viral metagenome</name>
    <dbReference type="NCBI Taxonomy" id="1070528"/>
    <lineage>
        <taxon>unclassified sequences</taxon>
        <taxon>metagenomes</taxon>
        <taxon>organismal metagenomes</taxon>
    </lineage>
</organism>
<dbReference type="InterPro" id="IPR055286">
    <property type="entry name" value="RXYLT1-like"/>
</dbReference>
<protein>
    <recommendedName>
        <fullName evidence="1">RXYLT1 C-terminal domain-containing protein</fullName>
    </recommendedName>
</protein>
<dbReference type="Pfam" id="PF24785">
    <property type="entry name" value="RXYLT1_C"/>
    <property type="match status" value="1"/>
</dbReference>
<dbReference type="GO" id="GO:0120053">
    <property type="term" value="F:ribitol beta-1,4-xylosyltransferase activity"/>
    <property type="evidence" value="ECO:0007669"/>
    <property type="project" value="InterPro"/>
</dbReference>
<dbReference type="PANTHER" id="PTHR15576">
    <property type="entry name" value="RIBITOL-5-PHOSPHATE XYLOSYLTRANSFERASE 1"/>
    <property type="match status" value="1"/>
</dbReference>